<sequence>MLPKFMSSFMVETQEEEKRNNHNNKNNNNSMDVVVGLRLLTSSSSKSNVLVKSSLLLVRNKAYNHHNHQIQTCPQQPQEDYCFLKTCNLCNKQLRSDKDIYMYRGDQGFCSVECRNRQIVLDDLRELENSTKQMVASYNNRTHHCCNDARLETRLILEDLRMQRLKYRL</sequence>
<name>A0A445EHC7_ARAHY</name>
<evidence type="ECO:0000256" key="3">
    <source>
        <dbReference type="ARBA" id="ARBA00022771"/>
    </source>
</evidence>
<dbReference type="GO" id="GO:0008270">
    <property type="term" value="F:zinc ion binding"/>
    <property type="evidence" value="ECO:0007669"/>
    <property type="project" value="UniProtKB-KW"/>
</dbReference>
<dbReference type="PANTHER" id="PTHR47847">
    <property type="entry name" value="FCS-LIKE ZINC FINGER 17"/>
    <property type="match status" value="1"/>
</dbReference>
<evidence type="ECO:0000313" key="7">
    <source>
        <dbReference type="EMBL" id="RYR74838.1"/>
    </source>
</evidence>
<dbReference type="STRING" id="3818.A0A445EHC7"/>
<keyword evidence="3" id="KW-0863">Zinc-finger</keyword>
<reference evidence="7 8" key="1">
    <citation type="submission" date="2019-01" db="EMBL/GenBank/DDBJ databases">
        <title>Sequencing of cultivated peanut Arachis hypogaea provides insights into genome evolution and oil improvement.</title>
        <authorList>
            <person name="Chen X."/>
        </authorList>
    </citation>
    <scope>NUCLEOTIDE SEQUENCE [LARGE SCALE GENOMIC DNA]</scope>
    <source>
        <strain evidence="8">cv. Fuhuasheng</strain>
        <tissue evidence="7">Leaves</tissue>
    </source>
</reference>
<proteinExistence type="inferred from homology"/>
<dbReference type="SMR" id="A0A445EHC7"/>
<feature type="domain" description="FLZ-type" evidence="6">
    <location>
        <begin position="82"/>
        <end position="126"/>
    </location>
</feature>
<dbReference type="InterPro" id="IPR044181">
    <property type="entry name" value="FLZ17/18"/>
</dbReference>
<keyword evidence="3" id="KW-0862">Zinc</keyword>
<dbReference type="EMBL" id="SDMP01000002">
    <property type="protein sequence ID" value="RYR74838.1"/>
    <property type="molecule type" value="Genomic_DNA"/>
</dbReference>
<dbReference type="OrthoDB" id="1927223at2759"/>
<dbReference type="PANTHER" id="PTHR47847:SF2">
    <property type="entry name" value="FCS-LIKE ZINC FINGER 17-RELATED"/>
    <property type="match status" value="1"/>
</dbReference>
<dbReference type="Gramene" id="arahy.Tifrunner.gnm2.ann2.Ah02g058000.1">
    <property type="protein sequence ID" value="arahy.Tifrunner.gnm2.ann2.Ah02g058000.1-CDS"/>
    <property type="gene ID" value="arahy.Tifrunner.gnm2.ann2.Ah02g058000"/>
</dbReference>
<dbReference type="Proteomes" id="UP000289738">
    <property type="component" value="Chromosome A02"/>
</dbReference>
<evidence type="ECO:0000259" key="6">
    <source>
        <dbReference type="PROSITE" id="PS51795"/>
    </source>
</evidence>
<gene>
    <name evidence="7" type="ORF">Ahy_A02g009547</name>
</gene>
<accession>A0A445EHC7</accession>
<evidence type="ECO:0000256" key="2">
    <source>
        <dbReference type="ARBA" id="ARBA00022723"/>
    </source>
</evidence>
<feature type="region of interest" description="Disordered" evidence="5">
    <location>
        <begin position="1"/>
        <end position="30"/>
    </location>
</feature>
<keyword evidence="8" id="KW-1185">Reference proteome</keyword>
<comment type="caution">
    <text evidence="7">The sequence shown here is derived from an EMBL/GenBank/DDBJ whole genome shotgun (WGS) entry which is preliminary data.</text>
</comment>
<evidence type="ECO:0000256" key="4">
    <source>
        <dbReference type="PROSITE-ProRule" id="PRU01131"/>
    </source>
</evidence>
<organism evidence="7 8">
    <name type="scientific">Arachis hypogaea</name>
    <name type="common">Peanut</name>
    <dbReference type="NCBI Taxonomy" id="3818"/>
    <lineage>
        <taxon>Eukaryota</taxon>
        <taxon>Viridiplantae</taxon>
        <taxon>Streptophyta</taxon>
        <taxon>Embryophyta</taxon>
        <taxon>Tracheophyta</taxon>
        <taxon>Spermatophyta</taxon>
        <taxon>Magnoliopsida</taxon>
        <taxon>eudicotyledons</taxon>
        <taxon>Gunneridae</taxon>
        <taxon>Pentapetalae</taxon>
        <taxon>rosids</taxon>
        <taxon>fabids</taxon>
        <taxon>Fabales</taxon>
        <taxon>Fabaceae</taxon>
        <taxon>Papilionoideae</taxon>
        <taxon>50 kb inversion clade</taxon>
        <taxon>dalbergioids sensu lato</taxon>
        <taxon>Dalbergieae</taxon>
        <taxon>Pterocarpus clade</taxon>
        <taxon>Arachis</taxon>
    </lineage>
</organism>
<protein>
    <recommendedName>
        <fullName evidence="6">FLZ-type domain-containing protein</fullName>
    </recommendedName>
</protein>
<keyword evidence="2" id="KW-0479">Metal-binding</keyword>
<dbReference type="InterPro" id="IPR007650">
    <property type="entry name" value="Zf-FLZ_dom"/>
</dbReference>
<feature type="zinc finger region" description="FLZ-type" evidence="4">
    <location>
        <begin position="82"/>
        <end position="126"/>
    </location>
</feature>
<evidence type="ECO:0000256" key="5">
    <source>
        <dbReference type="SAM" id="MobiDB-lite"/>
    </source>
</evidence>
<evidence type="ECO:0000313" key="8">
    <source>
        <dbReference type="Proteomes" id="UP000289738"/>
    </source>
</evidence>
<evidence type="ECO:0000256" key="1">
    <source>
        <dbReference type="ARBA" id="ARBA00009374"/>
    </source>
</evidence>
<comment type="similarity">
    <text evidence="1">Belongs to the FLZ family.</text>
</comment>
<dbReference type="AlphaFoldDB" id="A0A445EHC7"/>
<dbReference type="Pfam" id="PF04570">
    <property type="entry name" value="zf-FLZ"/>
    <property type="match status" value="1"/>
</dbReference>
<dbReference type="PROSITE" id="PS51795">
    <property type="entry name" value="ZF_FLZ"/>
    <property type="match status" value="1"/>
</dbReference>